<dbReference type="Gramene" id="OB02G21620.1">
    <property type="protein sequence ID" value="OB02G21620.1"/>
    <property type="gene ID" value="OB02G21620"/>
</dbReference>
<reference evidence="1" key="1">
    <citation type="submission" date="2013-04" db="UniProtKB">
        <authorList>
            <consortium name="EnsemblPlants"/>
        </authorList>
    </citation>
    <scope>IDENTIFICATION</scope>
</reference>
<sequence length="82" mass="9499">MRFISLFGRGRSSNASSRPQQCTMHYLGEPMLLQKVFFLFLSKSQSGHITFTKVFTLNCHINNAFTLDYPSKHVEARGCRRR</sequence>
<keyword evidence="2" id="KW-1185">Reference proteome</keyword>
<evidence type="ECO:0000313" key="2">
    <source>
        <dbReference type="Proteomes" id="UP000006038"/>
    </source>
</evidence>
<evidence type="ECO:0000313" key="1">
    <source>
        <dbReference type="EnsemblPlants" id="OB02G21620.1"/>
    </source>
</evidence>
<organism evidence="1">
    <name type="scientific">Oryza brachyantha</name>
    <name type="common">malo sina</name>
    <dbReference type="NCBI Taxonomy" id="4533"/>
    <lineage>
        <taxon>Eukaryota</taxon>
        <taxon>Viridiplantae</taxon>
        <taxon>Streptophyta</taxon>
        <taxon>Embryophyta</taxon>
        <taxon>Tracheophyta</taxon>
        <taxon>Spermatophyta</taxon>
        <taxon>Magnoliopsida</taxon>
        <taxon>Liliopsida</taxon>
        <taxon>Poales</taxon>
        <taxon>Poaceae</taxon>
        <taxon>BOP clade</taxon>
        <taxon>Oryzoideae</taxon>
        <taxon>Oryzeae</taxon>
        <taxon>Oryzinae</taxon>
        <taxon>Oryza</taxon>
    </lineage>
</organism>
<dbReference type="Proteomes" id="UP000006038">
    <property type="component" value="Unassembled WGS sequence"/>
</dbReference>
<protein>
    <submittedName>
        <fullName evidence="1">Uncharacterized protein</fullName>
    </submittedName>
</protein>
<name>J3LBZ5_ORYBR</name>
<accession>J3LBZ5</accession>
<dbReference type="HOGENOM" id="CLU_2561995_0_0_1"/>
<dbReference type="EnsemblPlants" id="OB02G21620.1">
    <property type="protein sequence ID" value="OB02G21620.1"/>
    <property type="gene ID" value="OB02G21620"/>
</dbReference>
<proteinExistence type="predicted"/>
<dbReference type="AlphaFoldDB" id="J3LBZ5"/>